<dbReference type="RefSeq" id="WP_043844275.1">
    <property type="nucleotide sequence ID" value="NZ_AQQW01000005.1"/>
</dbReference>
<organism evidence="2 3">
    <name type="scientific">Roseivivax marinus</name>
    <dbReference type="NCBI Taxonomy" id="1379903"/>
    <lineage>
        <taxon>Bacteria</taxon>
        <taxon>Pseudomonadati</taxon>
        <taxon>Pseudomonadota</taxon>
        <taxon>Alphaproteobacteria</taxon>
        <taxon>Rhodobacterales</taxon>
        <taxon>Roseobacteraceae</taxon>
        <taxon>Roseivivax</taxon>
    </lineage>
</organism>
<name>W4HJJ8_9RHOB</name>
<dbReference type="Proteomes" id="UP000019063">
    <property type="component" value="Unassembled WGS sequence"/>
</dbReference>
<dbReference type="AlphaFoldDB" id="W4HJJ8"/>
<reference evidence="2 3" key="1">
    <citation type="journal article" date="2014" name="Antonie Van Leeuwenhoek">
        <title>Roseivivax atlanticus sp. nov., isolated from surface seawater of the Atlantic Ocean.</title>
        <authorList>
            <person name="Li G."/>
            <person name="Lai Q."/>
            <person name="Liu X."/>
            <person name="Sun F."/>
            <person name="Shao Z."/>
        </authorList>
    </citation>
    <scope>NUCLEOTIDE SEQUENCE [LARGE SCALE GENOMIC DNA]</scope>
    <source>
        <strain evidence="2 3">22II-s10s</strain>
    </source>
</reference>
<accession>W4HJJ8</accession>
<proteinExistence type="predicted"/>
<dbReference type="STRING" id="1379903.ATO8_10058"/>
<protein>
    <recommendedName>
        <fullName evidence="4">Lipoprotein</fullName>
    </recommendedName>
</protein>
<evidence type="ECO:0000256" key="1">
    <source>
        <dbReference type="SAM" id="SignalP"/>
    </source>
</evidence>
<keyword evidence="3" id="KW-1185">Reference proteome</keyword>
<feature type="signal peptide" evidence="1">
    <location>
        <begin position="1"/>
        <end position="22"/>
    </location>
</feature>
<dbReference type="EMBL" id="AQQW01000005">
    <property type="protein sequence ID" value="ETW12879.1"/>
    <property type="molecule type" value="Genomic_DNA"/>
</dbReference>
<gene>
    <name evidence="2" type="ORF">ATO8_10058</name>
</gene>
<comment type="caution">
    <text evidence="2">The sequence shown here is derived from an EMBL/GenBank/DDBJ whole genome shotgun (WGS) entry which is preliminary data.</text>
</comment>
<feature type="chain" id="PRO_5004841924" description="Lipoprotein" evidence="1">
    <location>
        <begin position="23"/>
        <end position="151"/>
    </location>
</feature>
<sequence>MQALRLFLGAVGLTCLVSPAFAAWQTVQSDGRARAVYQQGNYELWIYCRRGQDMELWLQDRSLNGAEFQGVDSLMMWVKLPDGRTDRWPVRVVQEGPGISGPLAVSDFNLEFFRNAESFELDSPQTRKVFMAGDMRGTGAARLAFLEQCGI</sequence>
<evidence type="ECO:0008006" key="4">
    <source>
        <dbReference type="Google" id="ProtNLM"/>
    </source>
</evidence>
<dbReference type="PATRIC" id="fig|1317118.6.peg.2073"/>
<dbReference type="eggNOG" id="ENOG50334R4">
    <property type="taxonomic scope" value="Bacteria"/>
</dbReference>
<evidence type="ECO:0000313" key="3">
    <source>
        <dbReference type="Proteomes" id="UP000019063"/>
    </source>
</evidence>
<evidence type="ECO:0000313" key="2">
    <source>
        <dbReference type="EMBL" id="ETW12879.1"/>
    </source>
</evidence>
<keyword evidence="1" id="KW-0732">Signal</keyword>
<dbReference type="OrthoDB" id="7864289at2"/>